<proteinExistence type="predicted"/>
<dbReference type="GO" id="GO:0003677">
    <property type="term" value="F:DNA binding"/>
    <property type="evidence" value="ECO:0007669"/>
    <property type="project" value="InterPro"/>
</dbReference>
<dbReference type="InterPro" id="IPR000268">
    <property type="entry name" value="RPABC5/Rpb10"/>
</dbReference>
<reference evidence="1" key="1">
    <citation type="journal article" date="2020" name="Nature">
        <title>Giant virus diversity and host interactions through global metagenomics.</title>
        <authorList>
            <person name="Schulz F."/>
            <person name="Roux S."/>
            <person name="Paez-Espino D."/>
            <person name="Jungbluth S."/>
            <person name="Walsh D.A."/>
            <person name="Denef V.J."/>
            <person name="McMahon K.D."/>
            <person name="Konstantinidis K.T."/>
            <person name="Eloe-Fadrosh E.A."/>
            <person name="Kyrpides N.C."/>
            <person name="Woyke T."/>
        </authorList>
    </citation>
    <scope>NUCLEOTIDE SEQUENCE</scope>
    <source>
        <strain evidence="1">GVMAG-S-1035085-51</strain>
    </source>
</reference>
<organism evidence="1">
    <name type="scientific">viral metagenome</name>
    <dbReference type="NCBI Taxonomy" id="1070528"/>
    <lineage>
        <taxon>unclassified sequences</taxon>
        <taxon>metagenomes</taxon>
        <taxon>organismal metagenomes</taxon>
    </lineage>
</organism>
<dbReference type="GO" id="GO:0006351">
    <property type="term" value="P:DNA-templated transcription"/>
    <property type="evidence" value="ECO:0007669"/>
    <property type="project" value="InterPro"/>
</dbReference>
<dbReference type="GO" id="GO:0003899">
    <property type="term" value="F:DNA-directed RNA polymerase activity"/>
    <property type="evidence" value="ECO:0007669"/>
    <property type="project" value="InterPro"/>
</dbReference>
<dbReference type="SUPFAM" id="SSF46924">
    <property type="entry name" value="RNA polymerase subunit RPB10"/>
    <property type="match status" value="1"/>
</dbReference>
<sequence length="69" mass="8161">MKCPTCGLLLGEIQLEYEYKLLQINENDKLSDSDKDKKQMELVDSFGLKNRYCCRPRLISYVDMIKIIR</sequence>
<dbReference type="Pfam" id="PF01194">
    <property type="entry name" value="RNA_pol_N"/>
    <property type="match status" value="1"/>
</dbReference>
<dbReference type="EMBL" id="MN740619">
    <property type="protein sequence ID" value="QHU35986.1"/>
    <property type="molecule type" value="Genomic_DNA"/>
</dbReference>
<dbReference type="AlphaFoldDB" id="A0A6C0LYQ9"/>
<dbReference type="InterPro" id="IPR023580">
    <property type="entry name" value="RNA_pol_su_RPB10"/>
</dbReference>
<dbReference type="Gene3D" id="1.10.10.60">
    <property type="entry name" value="Homeodomain-like"/>
    <property type="match status" value="1"/>
</dbReference>
<protein>
    <submittedName>
        <fullName evidence="1">Uncharacterized protein</fullName>
    </submittedName>
</protein>
<evidence type="ECO:0000313" key="1">
    <source>
        <dbReference type="EMBL" id="QHU35986.1"/>
    </source>
</evidence>
<name>A0A6C0LYQ9_9ZZZZ</name>
<accession>A0A6C0LYQ9</accession>